<dbReference type="Proteomes" id="UP001499852">
    <property type="component" value="Unassembled WGS sequence"/>
</dbReference>
<keyword evidence="1" id="KW-0560">Oxidoreductase</keyword>
<reference evidence="4" key="1">
    <citation type="journal article" date="2019" name="Int. J. Syst. Evol. Microbiol.">
        <title>The Global Catalogue of Microorganisms (GCM) 10K type strain sequencing project: providing services to taxonomists for standard genome sequencing and annotation.</title>
        <authorList>
            <consortium name="The Broad Institute Genomics Platform"/>
            <consortium name="The Broad Institute Genome Sequencing Center for Infectious Disease"/>
            <person name="Wu L."/>
            <person name="Ma J."/>
        </authorList>
    </citation>
    <scope>NUCLEOTIDE SEQUENCE [LARGE SCALE GENOMIC DNA]</scope>
    <source>
        <strain evidence="4">JCM 18053</strain>
    </source>
</reference>
<dbReference type="InterPro" id="IPR003680">
    <property type="entry name" value="Flavodoxin_fold"/>
</dbReference>
<evidence type="ECO:0000313" key="3">
    <source>
        <dbReference type="EMBL" id="GAA5135412.1"/>
    </source>
</evidence>
<accession>A0ABP9NZH7</accession>
<dbReference type="InterPro" id="IPR029039">
    <property type="entry name" value="Flavoprotein-like_sf"/>
</dbReference>
<sequence>MNPMARVLILFAHPALHRSRINVALMEAVQGMEGVTFRDLYEEYPNLHIDFETEQELLLEHEVIVWQHPFYWYSAPAILKEWQDVVLEYGFAYGEGGTKLAGKKVMSALTTGGPEEAYHREGYNRYTMKELLAPFDQTARLCGMEYLDPFVIHGVRQLTDEQIQVWAQRYKQRILELRNL</sequence>
<dbReference type="SUPFAM" id="SSF52218">
    <property type="entry name" value="Flavoproteins"/>
    <property type="match status" value="1"/>
</dbReference>
<keyword evidence="4" id="KW-1185">Reference proteome</keyword>
<evidence type="ECO:0000256" key="1">
    <source>
        <dbReference type="ARBA" id="ARBA00023002"/>
    </source>
</evidence>
<dbReference type="InterPro" id="IPR046980">
    <property type="entry name" value="KefG/KefF"/>
</dbReference>
<evidence type="ECO:0000259" key="2">
    <source>
        <dbReference type="Pfam" id="PF02525"/>
    </source>
</evidence>
<comment type="caution">
    <text evidence="3">The sequence shown here is derived from an EMBL/GenBank/DDBJ whole genome shotgun (WGS) entry which is preliminary data.</text>
</comment>
<dbReference type="Gene3D" id="3.40.50.360">
    <property type="match status" value="1"/>
</dbReference>
<dbReference type="PANTHER" id="PTHR47307:SF1">
    <property type="entry name" value="GLUTATHIONE-REGULATED POTASSIUM-EFFLUX SYSTEM ANCILLARY PROTEIN KEFG"/>
    <property type="match status" value="1"/>
</dbReference>
<feature type="domain" description="Flavodoxin-like fold" evidence="2">
    <location>
        <begin position="6"/>
        <end position="173"/>
    </location>
</feature>
<proteinExistence type="predicted"/>
<dbReference type="PANTHER" id="PTHR47307">
    <property type="entry name" value="GLUTATHIONE-REGULATED POTASSIUM-EFFLUX SYSTEM ANCILLARY PROTEIN KEFG"/>
    <property type="match status" value="1"/>
</dbReference>
<protein>
    <submittedName>
        <fullName evidence="3">NAD(P)H-dependent oxidoreductase</fullName>
    </submittedName>
</protein>
<gene>
    <name evidence="3" type="ORF">GCM10023213_08620</name>
</gene>
<dbReference type="Pfam" id="PF02525">
    <property type="entry name" value="Flavodoxin_2"/>
    <property type="match status" value="1"/>
</dbReference>
<evidence type="ECO:0000313" key="4">
    <source>
        <dbReference type="Proteomes" id="UP001499852"/>
    </source>
</evidence>
<dbReference type="EMBL" id="BAABIA010000002">
    <property type="protein sequence ID" value="GAA5135412.1"/>
    <property type="molecule type" value="Genomic_DNA"/>
</dbReference>
<organism evidence="3 4">
    <name type="scientific">Prosthecobacter algae</name>
    <dbReference type="NCBI Taxonomy" id="1144682"/>
    <lineage>
        <taxon>Bacteria</taxon>
        <taxon>Pseudomonadati</taxon>
        <taxon>Verrucomicrobiota</taxon>
        <taxon>Verrucomicrobiia</taxon>
        <taxon>Verrucomicrobiales</taxon>
        <taxon>Verrucomicrobiaceae</taxon>
        <taxon>Prosthecobacter</taxon>
    </lineage>
</organism>
<name>A0ABP9NZH7_9BACT</name>